<dbReference type="NCBIfam" id="NF005932">
    <property type="entry name" value="PRK07956.1"/>
    <property type="match status" value="1"/>
</dbReference>
<feature type="binding site" evidence="14">
    <location>
        <begin position="33"/>
        <end position="37"/>
    </location>
    <ligand>
        <name>NAD(+)</name>
        <dbReference type="ChEBI" id="CHEBI:57540"/>
    </ligand>
</feature>
<dbReference type="GO" id="GO:0006260">
    <property type="term" value="P:DNA replication"/>
    <property type="evidence" value="ECO:0007669"/>
    <property type="project" value="UniProtKB-KW"/>
</dbReference>
<dbReference type="Gene3D" id="3.30.470.30">
    <property type="entry name" value="DNA ligase/mRNA capping enzyme"/>
    <property type="match status" value="1"/>
</dbReference>
<dbReference type="Pfam" id="PF00533">
    <property type="entry name" value="BRCT"/>
    <property type="match status" value="1"/>
</dbReference>
<dbReference type="AlphaFoldDB" id="A0A1W2BFZ0"/>
<keyword evidence="11 14" id="KW-0234">DNA repair</keyword>
<evidence type="ECO:0000256" key="13">
    <source>
        <dbReference type="ARBA" id="ARBA00060881"/>
    </source>
</evidence>
<keyword evidence="14" id="KW-0464">Manganese</keyword>
<evidence type="ECO:0000256" key="6">
    <source>
        <dbReference type="ARBA" id="ARBA00022723"/>
    </source>
</evidence>
<dbReference type="Pfam" id="PF14520">
    <property type="entry name" value="HHH_5"/>
    <property type="match status" value="1"/>
</dbReference>
<keyword evidence="17" id="KW-1185">Reference proteome</keyword>
<dbReference type="PANTHER" id="PTHR23389:SF9">
    <property type="entry name" value="DNA LIGASE"/>
    <property type="match status" value="1"/>
</dbReference>
<keyword evidence="7 14" id="KW-0227">DNA damage</keyword>
<feature type="binding site" evidence="14">
    <location>
        <position position="410"/>
    </location>
    <ligand>
        <name>Zn(2+)</name>
        <dbReference type="ChEBI" id="CHEBI:29105"/>
    </ligand>
</feature>
<keyword evidence="9 14" id="KW-0460">Magnesium</keyword>
<dbReference type="EC" id="6.5.1.2" evidence="2 14"/>
<dbReference type="RefSeq" id="WP_084068548.1">
    <property type="nucleotide sequence ID" value="NZ_FWXY01000008.1"/>
</dbReference>
<comment type="cofactor">
    <cofactor evidence="14">
        <name>Mg(2+)</name>
        <dbReference type="ChEBI" id="CHEBI:18420"/>
    </cofactor>
    <cofactor evidence="14">
        <name>Mn(2+)</name>
        <dbReference type="ChEBI" id="CHEBI:29035"/>
    </cofactor>
</comment>
<dbReference type="PROSITE" id="PS01056">
    <property type="entry name" value="DNA_LIGASE_N2"/>
    <property type="match status" value="1"/>
</dbReference>
<evidence type="ECO:0000256" key="5">
    <source>
        <dbReference type="ARBA" id="ARBA00022705"/>
    </source>
</evidence>
<dbReference type="InterPro" id="IPR036420">
    <property type="entry name" value="BRCT_dom_sf"/>
</dbReference>
<dbReference type="SMART" id="SM00532">
    <property type="entry name" value="LIGANc"/>
    <property type="match status" value="1"/>
</dbReference>
<organism evidence="16 17">
    <name type="scientific">Desulfocicer vacuolatum DSM 3385</name>
    <dbReference type="NCBI Taxonomy" id="1121400"/>
    <lineage>
        <taxon>Bacteria</taxon>
        <taxon>Pseudomonadati</taxon>
        <taxon>Thermodesulfobacteriota</taxon>
        <taxon>Desulfobacteria</taxon>
        <taxon>Desulfobacterales</taxon>
        <taxon>Desulfobacteraceae</taxon>
        <taxon>Desulfocicer</taxon>
    </lineage>
</organism>
<dbReference type="GO" id="GO:0005829">
    <property type="term" value="C:cytosol"/>
    <property type="evidence" value="ECO:0007669"/>
    <property type="project" value="TreeGrafter"/>
</dbReference>
<gene>
    <name evidence="14" type="primary">ligA</name>
    <name evidence="16" type="ORF">SAMN02746065_10873</name>
</gene>
<evidence type="ECO:0000256" key="12">
    <source>
        <dbReference type="ARBA" id="ARBA00034005"/>
    </source>
</evidence>
<dbReference type="EMBL" id="FWXY01000008">
    <property type="protein sequence ID" value="SMC71923.1"/>
    <property type="molecule type" value="Genomic_DNA"/>
</dbReference>
<dbReference type="CDD" id="cd00114">
    <property type="entry name" value="LIGANc"/>
    <property type="match status" value="1"/>
</dbReference>
<dbReference type="Proteomes" id="UP000192418">
    <property type="component" value="Unassembled WGS sequence"/>
</dbReference>
<dbReference type="PROSITE" id="PS50172">
    <property type="entry name" value="BRCT"/>
    <property type="match status" value="1"/>
</dbReference>
<dbReference type="InterPro" id="IPR013840">
    <property type="entry name" value="DNAligase_N"/>
</dbReference>
<dbReference type="FunFam" id="1.10.150.20:FF:000007">
    <property type="entry name" value="DNA ligase"/>
    <property type="match status" value="1"/>
</dbReference>
<dbReference type="InterPro" id="IPR004149">
    <property type="entry name" value="Znf_DNAligase_C4"/>
</dbReference>
<feature type="binding site" evidence="14">
    <location>
        <position position="113"/>
    </location>
    <ligand>
        <name>NAD(+)</name>
        <dbReference type="ChEBI" id="CHEBI:57540"/>
    </ligand>
</feature>
<feature type="binding site" evidence="14">
    <location>
        <position position="136"/>
    </location>
    <ligand>
        <name>NAD(+)</name>
        <dbReference type="ChEBI" id="CHEBI:57540"/>
    </ligand>
</feature>
<dbReference type="Gene3D" id="6.20.10.30">
    <property type="match status" value="1"/>
</dbReference>
<keyword evidence="8 14" id="KW-0862">Zinc</keyword>
<proteinExistence type="inferred from homology"/>
<feature type="domain" description="BRCT" evidence="15">
    <location>
        <begin position="599"/>
        <end position="677"/>
    </location>
</feature>
<dbReference type="Pfam" id="PF03119">
    <property type="entry name" value="DNA_ligase_ZBD"/>
    <property type="match status" value="1"/>
</dbReference>
<dbReference type="InterPro" id="IPR003583">
    <property type="entry name" value="Hlx-hairpin-Hlx_DNA-bd_motif"/>
</dbReference>
<dbReference type="GO" id="GO:0006281">
    <property type="term" value="P:DNA repair"/>
    <property type="evidence" value="ECO:0007669"/>
    <property type="project" value="UniProtKB-KW"/>
</dbReference>
<dbReference type="GO" id="GO:0003911">
    <property type="term" value="F:DNA ligase (NAD+) activity"/>
    <property type="evidence" value="ECO:0007669"/>
    <property type="project" value="UniProtKB-UniRule"/>
</dbReference>
<dbReference type="InterPro" id="IPR001679">
    <property type="entry name" value="DNA_ligase"/>
</dbReference>
<feature type="binding site" evidence="14">
    <location>
        <position position="428"/>
    </location>
    <ligand>
        <name>Zn(2+)</name>
        <dbReference type="ChEBI" id="CHEBI:29105"/>
    </ligand>
</feature>
<comment type="catalytic activity">
    <reaction evidence="12 14">
        <text>NAD(+) + (deoxyribonucleotide)n-3'-hydroxyl + 5'-phospho-(deoxyribonucleotide)m = (deoxyribonucleotide)n+m + AMP + beta-nicotinamide D-nucleotide.</text>
        <dbReference type="EC" id="6.5.1.2"/>
    </reaction>
</comment>
<dbReference type="PIRSF" id="PIRSF001604">
    <property type="entry name" value="LigA"/>
    <property type="match status" value="1"/>
</dbReference>
<dbReference type="PANTHER" id="PTHR23389">
    <property type="entry name" value="CHROMOSOME TRANSMISSION FIDELITY FACTOR 18"/>
    <property type="match status" value="1"/>
</dbReference>
<evidence type="ECO:0000256" key="1">
    <source>
        <dbReference type="ARBA" id="ARBA00004067"/>
    </source>
</evidence>
<keyword evidence="4 14" id="KW-0436">Ligase</keyword>
<dbReference type="SUPFAM" id="SSF52113">
    <property type="entry name" value="BRCT domain"/>
    <property type="match status" value="1"/>
</dbReference>
<dbReference type="InterPro" id="IPR041663">
    <property type="entry name" value="DisA/LigA_HHH"/>
</dbReference>
<dbReference type="Pfam" id="PF01653">
    <property type="entry name" value="DNA_ligase_aden"/>
    <property type="match status" value="1"/>
</dbReference>
<evidence type="ECO:0000259" key="15">
    <source>
        <dbReference type="PROSITE" id="PS50172"/>
    </source>
</evidence>
<reference evidence="16 17" key="1">
    <citation type="submission" date="2017-04" db="EMBL/GenBank/DDBJ databases">
        <authorList>
            <person name="Afonso C.L."/>
            <person name="Miller P.J."/>
            <person name="Scott M.A."/>
            <person name="Spackman E."/>
            <person name="Goraichik I."/>
            <person name="Dimitrov K.M."/>
            <person name="Suarez D.L."/>
            <person name="Swayne D.E."/>
        </authorList>
    </citation>
    <scope>NUCLEOTIDE SEQUENCE [LARGE SCALE GENOMIC DNA]</scope>
    <source>
        <strain evidence="16 17">DSM 3385</strain>
    </source>
</reference>
<dbReference type="Gene3D" id="2.40.50.140">
    <property type="entry name" value="Nucleic acid-binding proteins"/>
    <property type="match status" value="1"/>
</dbReference>
<feature type="active site" description="N6-AMP-lysine intermediate" evidence="14">
    <location>
        <position position="115"/>
    </location>
</feature>
<dbReference type="Pfam" id="PF12826">
    <property type="entry name" value="HHH_2"/>
    <property type="match status" value="1"/>
</dbReference>
<dbReference type="CDD" id="cd17748">
    <property type="entry name" value="BRCT_DNA_ligase_like"/>
    <property type="match status" value="1"/>
</dbReference>
<evidence type="ECO:0000256" key="2">
    <source>
        <dbReference type="ARBA" id="ARBA00012722"/>
    </source>
</evidence>
<evidence type="ECO:0000256" key="3">
    <source>
        <dbReference type="ARBA" id="ARBA00013308"/>
    </source>
</evidence>
<evidence type="ECO:0000256" key="14">
    <source>
        <dbReference type="HAMAP-Rule" id="MF_01588"/>
    </source>
</evidence>
<feature type="binding site" evidence="14">
    <location>
        <position position="176"/>
    </location>
    <ligand>
        <name>NAD(+)</name>
        <dbReference type="ChEBI" id="CHEBI:57540"/>
    </ligand>
</feature>
<dbReference type="Gene3D" id="1.10.287.610">
    <property type="entry name" value="Helix hairpin bin"/>
    <property type="match status" value="1"/>
</dbReference>
<dbReference type="GO" id="GO:0003677">
    <property type="term" value="F:DNA binding"/>
    <property type="evidence" value="ECO:0007669"/>
    <property type="project" value="InterPro"/>
</dbReference>
<evidence type="ECO:0000313" key="17">
    <source>
        <dbReference type="Proteomes" id="UP000192418"/>
    </source>
</evidence>
<dbReference type="SUPFAM" id="SSF47781">
    <property type="entry name" value="RuvA domain 2-like"/>
    <property type="match status" value="1"/>
</dbReference>
<dbReference type="InterPro" id="IPR001357">
    <property type="entry name" value="BRCT_dom"/>
</dbReference>
<dbReference type="OrthoDB" id="9759736at2"/>
<dbReference type="InterPro" id="IPR013839">
    <property type="entry name" value="DNAligase_adenylation"/>
</dbReference>
<feature type="binding site" evidence="14">
    <location>
        <begin position="82"/>
        <end position="83"/>
    </location>
    <ligand>
        <name>NAD(+)</name>
        <dbReference type="ChEBI" id="CHEBI:57540"/>
    </ligand>
</feature>
<feature type="binding site" evidence="14">
    <location>
        <position position="292"/>
    </location>
    <ligand>
        <name>NAD(+)</name>
        <dbReference type="ChEBI" id="CHEBI:57540"/>
    </ligand>
</feature>
<evidence type="ECO:0000256" key="9">
    <source>
        <dbReference type="ARBA" id="ARBA00022842"/>
    </source>
</evidence>
<keyword evidence="10 14" id="KW-0520">NAD</keyword>
<dbReference type="InterPro" id="IPR012340">
    <property type="entry name" value="NA-bd_OB-fold"/>
</dbReference>
<evidence type="ECO:0000313" key="16">
    <source>
        <dbReference type="EMBL" id="SMC71923.1"/>
    </source>
</evidence>
<dbReference type="InterPro" id="IPR004150">
    <property type="entry name" value="NAD_DNA_ligase_OB"/>
</dbReference>
<feature type="binding site" evidence="14">
    <location>
        <position position="413"/>
    </location>
    <ligand>
        <name>Zn(2+)</name>
        <dbReference type="ChEBI" id="CHEBI:29105"/>
    </ligand>
</feature>
<evidence type="ECO:0000256" key="8">
    <source>
        <dbReference type="ARBA" id="ARBA00022833"/>
    </source>
</evidence>
<dbReference type="SMART" id="SM00292">
    <property type="entry name" value="BRCT"/>
    <property type="match status" value="1"/>
</dbReference>
<comment type="similarity">
    <text evidence="13 14">Belongs to the NAD-dependent DNA ligase family. LigA subfamily.</text>
</comment>
<dbReference type="Pfam" id="PF03120">
    <property type="entry name" value="OB_DNA_ligase"/>
    <property type="match status" value="1"/>
</dbReference>
<feature type="binding site" evidence="14">
    <location>
        <position position="433"/>
    </location>
    <ligand>
        <name>Zn(2+)</name>
        <dbReference type="ChEBI" id="CHEBI:29105"/>
    </ligand>
</feature>
<keyword evidence="6 14" id="KW-0479">Metal-binding</keyword>
<dbReference type="STRING" id="1121400.SAMN02746065_10873"/>
<keyword evidence="5 14" id="KW-0235">DNA replication</keyword>
<dbReference type="FunFam" id="2.40.50.140:FF:000012">
    <property type="entry name" value="DNA ligase"/>
    <property type="match status" value="1"/>
</dbReference>
<dbReference type="SUPFAM" id="SSF56091">
    <property type="entry name" value="DNA ligase/mRNA capping enzyme, catalytic domain"/>
    <property type="match status" value="1"/>
</dbReference>
<comment type="function">
    <text evidence="1 14">DNA ligase that catalyzes the formation of phosphodiester linkages between 5'-phosphoryl and 3'-hydroxyl groups in double-stranded DNA using NAD as a coenzyme and as the energy source for the reaction. It is essential for DNA replication and repair of damaged DNA.</text>
</comment>
<protein>
    <recommendedName>
        <fullName evidence="3 14">DNA ligase</fullName>
        <ecNumber evidence="2 14">6.5.1.2</ecNumber>
    </recommendedName>
    <alternativeName>
        <fullName evidence="14">Polydeoxyribonucleotide synthase [NAD(+)]</fullName>
    </alternativeName>
</protein>
<sequence>MDNEIKQEALTLQRELNRHNFLYHTKDDPEISDAQYDRMMARLLEIEKKFPELSAPDSPTRRVGGALLEAFESAPHSIPMLSLDNAFSDEDITEFHKRVLRLLKDTPLSYTVEPKMDGVAVELRYEKGILTRATTRGDGVVGEVITDNVRTIRTIPLGLIPLPGISLPDLLEVRGEVIITSDDFKTLNRRRLEKDLSLFANPRNAAAGSLRQLDSRITASRPLSIYVYGTGLCQGIEFDSHGRMLATLQSMGFPVNPLVKQNLSIKQVLAYYRELETMRHTLAYEIDGMVMKVDSIKSQETLGVKTRSPRWAIAYKFPAQEAATVVNDIIVQVGRTGTLTPVALLEPVSIAGVTVSRATLHNADEVSRKDVRVGDQVVVIRAGDVIPKVVKVITDRRIGDETPFIMPDTCPVCQSPVLRLPEESAVKCINVSCSAQVKERIKHFVSKGAFDVDGMGKKLVEQLVERKVISSFADLFTLQKAELSAMDRMGDKSADNIVRALKKASKITLPKFIFALGIDHTGENAALVLARQFQTLEGITAASKQALEAIDGVGPKTAAAVHDFFANPDNRQVIERLLANGVRISDFSMKAPQPGATLEDPGPFLGKTVVLTGNLEMMTRSDAKKKLQSLGAKVTSSISTKTDFLVAGASAGSKLTRAKALGITILDEVQFKEMLKI</sequence>
<name>A0A1W2BFZ0_9BACT</name>
<evidence type="ECO:0000256" key="11">
    <source>
        <dbReference type="ARBA" id="ARBA00023204"/>
    </source>
</evidence>
<dbReference type="NCBIfam" id="TIGR00575">
    <property type="entry name" value="dnlj"/>
    <property type="match status" value="1"/>
</dbReference>
<accession>A0A1W2BFZ0</accession>
<evidence type="ECO:0000256" key="4">
    <source>
        <dbReference type="ARBA" id="ARBA00022598"/>
    </source>
</evidence>
<dbReference type="GO" id="GO:0046872">
    <property type="term" value="F:metal ion binding"/>
    <property type="evidence" value="ECO:0007669"/>
    <property type="project" value="UniProtKB-KW"/>
</dbReference>
<feature type="binding site" evidence="14">
    <location>
        <position position="316"/>
    </location>
    <ligand>
        <name>NAD(+)</name>
        <dbReference type="ChEBI" id="CHEBI:57540"/>
    </ligand>
</feature>
<dbReference type="InterPro" id="IPR033136">
    <property type="entry name" value="DNA_ligase_CS"/>
</dbReference>
<dbReference type="Gene3D" id="3.40.50.10190">
    <property type="entry name" value="BRCT domain"/>
    <property type="match status" value="1"/>
</dbReference>
<dbReference type="SUPFAM" id="SSF50249">
    <property type="entry name" value="Nucleic acid-binding proteins"/>
    <property type="match status" value="1"/>
</dbReference>
<dbReference type="SMART" id="SM00278">
    <property type="entry name" value="HhH1"/>
    <property type="match status" value="3"/>
</dbReference>
<evidence type="ECO:0000256" key="10">
    <source>
        <dbReference type="ARBA" id="ARBA00023027"/>
    </source>
</evidence>
<dbReference type="HAMAP" id="MF_01588">
    <property type="entry name" value="DNA_ligase_A"/>
    <property type="match status" value="1"/>
</dbReference>
<dbReference type="Gene3D" id="1.10.150.20">
    <property type="entry name" value="5' to 3' exonuclease, C-terminal subdomain"/>
    <property type="match status" value="2"/>
</dbReference>
<dbReference type="InterPro" id="IPR010994">
    <property type="entry name" value="RuvA_2-like"/>
</dbReference>
<dbReference type="FunFam" id="3.30.470.30:FF:000001">
    <property type="entry name" value="DNA ligase"/>
    <property type="match status" value="1"/>
</dbReference>
<dbReference type="FunFam" id="1.10.150.20:FF:000006">
    <property type="entry name" value="DNA ligase"/>
    <property type="match status" value="1"/>
</dbReference>
<evidence type="ECO:0000256" key="7">
    <source>
        <dbReference type="ARBA" id="ARBA00022763"/>
    </source>
</evidence>